<feature type="compositionally biased region" description="Basic residues" evidence="1">
    <location>
        <begin position="71"/>
        <end position="80"/>
    </location>
</feature>
<dbReference type="AlphaFoldDB" id="A0A4Q9P2I0"/>
<dbReference type="Proteomes" id="UP000292082">
    <property type="component" value="Unassembled WGS sequence"/>
</dbReference>
<feature type="compositionally biased region" description="Low complexity" evidence="1">
    <location>
        <begin position="131"/>
        <end position="141"/>
    </location>
</feature>
<keyword evidence="3" id="KW-1185">Reference proteome</keyword>
<feature type="compositionally biased region" description="Basic and acidic residues" evidence="1">
    <location>
        <begin position="200"/>
        <end position="212"/>
    </location>
</feature>
<organism evidence="2 3">
    <name type="scientific">Dichomitus squalens</name>
    <dbReference type="NCBI Taxonomy" id="114155"/>
    <lineage>
        <taxon>Eukaryota</taxon>
        <taxon>Fungi</taxon>
        <taxon>Dikarya</taxon>
        <taxon>Basidiomycota</taxon>
        <taxon>Agaricomycotina</taxon>
        <taxon>Agaricomycetes</taxon>
        <taxon>Polyporales</taxon>
        <taxon>Polyporaceae</taxon>
        <taxon>Dichomitus</taxon>
    </lineage>
</organism>
<evidence type="ECO:0000313" key="2">
    <source>
        <dbReference type="EMBL" id="TBU58720.1"/>
    </source>
</evidence>
<protein>
    <submittedName>
        <fullName evidence="2">Uncharacterized protein</fullName>
    </submittedName>
</protein>
<evidence type="ECO:0000256" key="1">
    <source>
        <dbReference type="SAM" id="MobiDB-lite"/>
    </source>
</evidence>
<accession>A0A4Q9P2I0</accession>
<sequence length="229" mass="26030">MPTYYYPTPNTHGTRQRSYSHSHQPTQVVYPSGYSPHHSSPGHHFSNAYSQQGAYYPPPQYLAPNYQHDAGRHRSHHGHARTGSGGAVYYTSSAPSHHHSSSRGSPHHQNVAYTTSRRSSSSHNHSRPSRSHSVPRPVRVSYDSSPRHRRSESRPREASIHNVSHSHQRRGSSSSDIPLSERIRRMFGFSHHTSSSHGYRYGDPHRGGEYVDTRSGRTVDWRGRPIYRV</sequence>
<dbReference type="EMBL" id="ML145121">
    <property type="protein sequence ID" value="TBU58720.1"/>
    <property type="molecule type" value="Genomic_DNA"/>
</dbReference>
<feature type="region of interest" description="Disordered" evidence="1">
    <location>
        <begin position="191"/>
        <end position="212"/>
    </location>
</feature>
<proteinExistence type="predicted"/>
<feature type="region of interest" description="Disordered" evidence="1">
    <location>
        <begin position="1"/>
        <end position="178"/>
    </location>
</feature>
<gene>
    <name evidence="2" type="ORF">BD310DRAFT_958679</name>
</gene>
<feature type="compositionally biased region" description="Low complexity" evidence="1">
    <location>
        <begin position="30"/>
        <end position="44"/>
    </location>
</feature>
<reference evidence="2 3" key="1">
    <citation type="submission" date="2019-01" db="EMBL/GenBank/DDBJ databases">
        <title>Draft genome sequences of three monokaryotic isolates of the white-rot basidiomycete fungus Dichomitus squalens.</title>
        <authorList>
            <consortium name="DOE Joint Genome Institute"/>
            <person name="Lopez S.C."/>
            <person name="Andreopoulos B."/>
            <person name="Pangilinan J."/>
            <person name="Lipzen A."/>
            <person name="Riley R."/>
            <person name="Ahrendt S."/>
            <person name="Ng V."/>
            <person name="Barry K."/>
            <person name="Daum C."/>
            <person name="Grigoriev I.V."/>
            <person name="Hilden K.S."/>
            <person name="Makela M.R."/>
            <person name="de Vries R.P."/>
        </authorList>
    </citation>
    <scope>NUCLEOTIDE SEQUENCE [LARGE SCALE GENOMIC DNA]</scope>
    <source>
        <strain evidence="2 3">CBS 464.89</strain>
    </source>
</reference>
<name>A0A4Q9P2I0_9APHY</name>
<evidence type="ECO:0000313" key="3">
    <source>
        <dbReference type="Proteomes" id="UP000292082"/>
    </source>
</evidence>